<dbReference type="SUPFAM" id="SSF55729">
    <property type="entry name" value="Acyl-CoA N-acyltransferases (Nat)"/>
    <property type="match status" value="1"/>
</dbReference>
<dbReference type="HOGENOM" id="CLU_059210_0_0_1"/>
<dbReference type="OrthoDB" id="5372118at2759"/>
<evidence type="ECO:0000259" key="1">
    <source>
        <dbReference type="PROSITE" id="PS51186"/>
    </source>
</evidence>
<reference evidence="3" key="1">
    <citation type="journal article" date="2012" name="Proc. Natl. Acad. Sci. U.S.A.">
        <title>Genome sequence of the button mushroom Agaricus bisporus reveals mechanisms governing adaptation to a humic-rich ecological niche.</title>
        <authorList>
            <person name="Morin E."/>
            <person name="Kohler A."/>
            <person name="Baker A.R."/>
            <person name="Foulongne-Oriol M."/>
            <person name="Lombard V."/>
            <person name="Nagy L.G."/>
            <person name="Ohm R.A."/>
            <person name="Patyshakuliyeva A."/>
            <person name="Brun A."/>
            <person name="Aerts A.L."/>
            <person name="Bailey A.M."/>
            <person name="Billette C."/>
            <person name="Coutinho P.M."/>
            <person name="Deakin G."/>
            <person name="Doddapaneni H."/>
            <person name="Floudas D."/>
            <person name="Grimwood J."/>
            <person name="Hilden K."/>
            <person name="Kuees U."/>
            <person name="LaButti K.M."/>
            <person name="Lapidus A."/>
            <person name="Lindquist E.A."/>
            <person name="Lucas S.M."/>
            <person name="Murat C."/>
            <person name="Riley R.W."/>
            <person name="Salamov A.A."/>
            <person name="Schmutz J."/>
            <person name="Subramanian V."/>
            <person name="Woesten H.A.B."/>
            <person name="Xu J."/>
            <person name="Eastwood D.C."/>
            <person name="Foster G.D."/>
            <person name="Sonnenberg A.S."/>
            <person name="Cullen D."/>
            <person name="de Vries R.P."/>
            <person name="Lundell T."/>
            <person name="Hibbett D.S."/>
            <person name="Henrissat B."/>
            <person name="Burton K.S."/>
            <person name="Kerrigan R.W."/>
            <person name="Challen M.P."/>
            <person name="Grigoriev I.V."/>
            <person name="Martin F."/>
        </authorList>
    </citation>
    <scope>NUCLEOTIDE SEQUENCE [LARGE SCALE GENOMIC DNA]</scope>
    <source>
        <strain evidence="3">JB137-S8 / ATCC MYA-4627 / FGSC 10392</strain>
    </source>
</reference>
<feature type="domain" description="N-acetyltransferase" evidence="1">
    <location>
        <begin position="182"/>
        <end position="326"/>
    </location>
</feature>
<dbReference type="RefSeq" id="XP_007328698.1">
    <property type="nucleotide sequence ID" value="XM_007328636.1"/>
</dbReference>
<dbReference type="Proteomes" id="UP000008493">
    <property type="component" value="Unassembled WGS sequence"/>
</dbReference>
<sequence length="326" mass="36252">MSSNHIQVAIFDHANAVPPHVLTALEKNEPNANCILPTLQKSRQLESSGQRPPRRQMWVVCSSKNSAGQMMVDFVLSITEGNIDSYPLFFSTSLPVRQLTQDFVVPRMQEIVKALANTSIPVERVYAVYGPDTLAKVFAKCWTTATGVANLSNAPYYAAKLSFCTRGSFRDRPVNIRGDFTFEIRPANPPYALTQEGAHREANYQVAHNLIWIHRITRRGSSVSEVASIVAFSRNSTRNATITKVYTDPGCRRMGCAERLVREVTRFLLGTKETVSLFVAHDNPGAAHVYSRVGFVGLDPQEGSVPGVDNWSEIGFDRNVVRLGHW</sequence>
<dbReference type="InterPro" id="IPR016181">
    <property type="entry name" value="Acyl_CoA_acyltransferase"/>
</dbReference>
<dbReference type="GO" id="GO:0016747">
    <property type="term" value="F:acyltransferase activity, transferring groups other than amino-acyl groups"/>
    <property type="evidence" value="ECO:0007669"/>
    <property type="project" value="InterPro"/>
</dbReference>
<keyword evidence="3" id="KW-1185">Reference proteome</keyword>
<organism evidence="2 3">
    <name type="scientific">Agaricus bisporus var. burnettii (strain JB137-S8 / ATCC MYA-4627 / FGSC 10392)</name>
    <name type="common">White button mushroom</name>
    <dbReference type="NCBI Taxonomy" id="597362"/>
    <lineage>
        <taxon>Eukaryota</taxon>
        <taxon>Fungi</taxon>
        <taxon>Dikarya</taxon>
        <taxon>Basidiomycota</taxon>
        <taxon>Agaricomycotina</taxon>
        <taxon>Agaricomycetes</taxon>
        <taxon>Agaricomycetidae</taxon>
        <taxon>Agaricales</taxon>
        <taxon>Agaricineae</taxon>
        <taxon>Agaricaceae</taxon>
        <taxon>Agaricus</taxon>
    </lineage>
</organism>
<dbReference type="PROSITE" id="PS51186">
    <property type="entry name" value="GNAT"/>
    <property type="match status" value="1"/>
</dbReference>
<evidence type="ECO:0000313" key="3">
    <source>
        <dbReference type="Proteomes" id="UP000008493"/>
    </source>
</evidence>
<dbReference type="GeneID" id="18832385"/>
<dbReference type="KEGG" id="abp:AGABI1DRAFT90987"/>
<gene>
    <name evidence="2" type="ORF">AGABI1DRAFT_90987</name>
</gene>
<dbReference type="AlphaFoldDB" id="K5Y0G7"/>
<dbReference type="InterPro" id="IPR000182">
    <property type="entry name" value="GNAT_dom"/>
</dbReference>
<dbReference type="eggNOG" id="ENOG502SI1K">
    <property type="taxonomic scope" value="Eukaryota"/>
</dbReference>
<accession>K5Y0G7</accession>
<protein>
    <recommendedName>
        <fullName evidence="1">N-acetyltransferase domain-containing protein</fullName>
    </recommendedName>
</protein>
<dbReference type="Gene3D" id="3.40.630.30">
    <property type="match status" value="1"/>
</dbReference>
<dbReference type="EMBL" id="JH971388">
    <property type="protein sequence ID" value="EKM81240.1"/>
    <property type="molecule type" value="Genomic_DNA"/>
</dbReference>
<dbReference type="Pfam" id="PF08445">
    <property type="entry name" value="FR47"/>
    <property type="match status" value="1"/>
</dbReference>
<dbReference type="InParanoid" id="K5Y0G7"/>
<evidence type="ECO:0000313" key="2">
    <source>
        <dbReference type="EMBL" id="EKM81240.1"/>
    </source>
</evidence>
<name>K5Y0G7_AGABU</name>
<proteinExistence type="predicted"/>
<dbReference type="InterPro" id="IPR013653">
    <property type="entry name" value="GCN5-like_dom"/>
</dbReference>
<dbReference type="OMA" id="RMGCAER"/>